<dbReference type="PANTHER" id="PTHR47017:SF1">
    <property type="entry name" value="ACYL-COA"/>
    <property type="match status" value="1"/>
</dbReference>
<dbReference type="EMBL" id="AUZZ01004354">
    <property type="protein sequence ID" value="EQD53977.1"/>
    <property type="molecule type" value="Genomic_DNA"/>
</dbReference>
<gene>
    <name evidence="1" type="ORF">B2A_06184</name>
</gene>
<dbReference type="InterPro" id="IPR007434">
    <property type="entry name" value="FemAB-like"/>
</dbReference>
<sequence length="60" mass="6969">TQGEHKISRGFEPSLTWSAHHIVEPRLRTAIAHFLEHEADWVEAYAGEVRRHVPYRKAPP</sequence>
<name>T1AAB1_9ZZZZ</name>
<accession>T1AAB1</accession>
<dbReference type="Pfam" id="PF04339">
    <property type="entry name" value="FemAB_like"/>
    <property type="match status" value="1"/>
</dbReference>
<reference evidence="1" key="1">
    <citation type="submission" date="2013-08" db="EMBL/GenBank/DDBJ databases">
        <authorList>
            <person name="Mendez C."/>
            <person name="Richter M."/>
            <person name="Ferrer M."/>
            <person name="Sanchez J."/>
        </authorList>
    </citation>
    <scope>NUCLEOTIDE SEQUENCE</scope>
</reference>
<organism evidence="1">
    <name type="scientific">mine drainage metagenome</name>
    <dbReference type="NCBI Taxonomy" id="410659"/>
    <lineage>
        <taxon>unclassified sequences</taxon>
        <taxon>metagenomes</taxon>
        <taxon>ecological metagenomes</taxon>
    </lineage>
</organism>
<evidence type="ECO:0000313" key="1">
    <source>
        <dbReference type="EMBL" id="EQD53977.1"/>
    </source>
</evidence>
<protein>
    <submittedName>
        <fullName evidence="1">Protein containing DUF482</fullName>
    </submittedName>
</protein>
<comment type="caution">
    <text evidence="1">The sequence shown here is derived from an EMBL/GenBank/DDBJ whole genome shotgun (WGS) entry which is preliminary data.</text>
</comment>
<reference evidence="1" key="2">
    <citation type="journal article" date="2014" name="ISME J.">
        <title>Microbial stratification in low pH oxic and suboxic macroscopic growths along an acid mine drainage.</title>
        <authorList>
            <person name="Mendez-Garcia C."/>
            <person name="Mesa V."/>
            <person name="Sprenger R.R."/>
            <person name="Richter M."/>
            <person name="Diez M.S."/>
            <person name="Solano J."/>
            <person name="Bargiela R."/>
            <person name="Golyshina O.V."/>
            <person name="Manteca A."/>
            <person name="Ramos J.L."/>
            <person name="Gallego J.R."/>
            <person name="Llorente I."/>
            <person name="Martins Dos Santos V.A."/>
            <person name="Jensen O.N."/>
            <person name="Pelaez A.I."/>
            <person name="Sanchez J."/>
            <person name="Ferrer M."/>
        </authorList>
    </citation>
    <scope>NUCLEOTIDE SEQUENCE</scope>
</reference>
<feature type="non-terminal residue" evidence="1">
    <location>
        <position position="1"/>
    </location>
</feature>
<proteinExistence type="predicted"/>
<dbReference type="PANTHER" id="PTHR47017">
    <property type="entry name" value="ACYL-COA"/>
    <property type="match status" value="1"/>
</dbReference>
<dbReference type="AlphaFoldDB" id="T1AAB1"/>